<keyword evidence="2" id="KW-1185">Reference proteome</keyword>
<evidence type="ECO:0000313" key="1">
    <source>
        <dbReference type="EMBL" id="MBD2505082.1"/>
    </source>
</evidence>
<name>A0ABR8DD09_9NOST</name>
<protein>
    <submittedName>
        <fullName evidence="1">DUF1392 family protein</fullName>
    </submittedName>
</protein>
<proteinExistence type="predicted"/>
<dbReference type="Pfam" id="PF07154">
    <property type="entry name" value="DUF1392"/>
    <property type="match status" value="1"/>
</dbReference>
<dbReference type="EMBL" id="JACJSG010000069">
    <property type="protein sequence ID" value="MBD2505082.1"/>
    <property type="molecule type" value="Genomic_DNA"/>
</dbReference>
<reference evidence="1 2" key="1">
    <citation type="journal article" date="2020" name="ISME J.">
        <title>Comparative genomics reveals insights into cyanobacterial evolution and habitat adaptation.</title>
        <authorList>
            <person name="Chen M.Y."/>
            <person name="Teng W.K."/>
            <person name="Zhao L."/>
            <person name="Hu C.X."/>
            <person name="Zhou Y.K."/>
            <person name="Han B.P."/>
            <person name="Song L.R."/>
            <person name="Shu W.S."/>
        </authorList>
    </citation>
    <scope>NUCLEOTIDE SEQUENCE [LARGE SCALE GENOMIC DNA]</scope>
    <source>
        <strain evidence="1 2">FACHB-119</strain>
    </source>
</reference>
<comment type="caution">
    <text evidence="1">The sequence shown here is derived from an EMBL/GenBank/DDBJ whole genome shotgun (WGS) entry which is preliminary data.</text>
</comment>
<dbReference type="Proteomes" id="UP000661112">
    <property type="component" value="Unassembled WGS sequence"/>
</dbReference>
<accession>A0ABR8DD09</accession>
<sequence>MTEQITLLERCWYLSPPWGQEIPPVEVNVWERVYLKASRKIGYCSGFGWSKGEWVYFIRLENDVILATKQEILGTSRMEANTVKKPAYAVGDRVMLVSNPPTTKQRLVLGVQVADQAWYYLVEWRSPMLVPTSIICDGVPPSFADRFSMVREEDLVRVMV</sequence>
<gene>
    <name evidence="1" type="ORF">H6G83_31530</name>
</gene>
<dbReference type="RefSeq" id="WP_190479542.1">
    <property type="nucleotide sequence ID" value="NZ_JACJSG010000069.1"/>
</dbReference>
<dbReference type="InterPro" id="IPR009824">
    <property type="entry name" value="DUF1392"/>
</dbReference>
<organism evidence="1 2">
    <name type="scientific">Anabaena azotica FACHB-119</name>
    <dbReference type="NCBI Taxonomy" id="947527"/>
    <lineage>
        <taxon>Bacteria</taxon>
        <taxon>Bacillati</taxon>
        <taxon>Cyanobacteriota</taxon>
        <taxon>Cyanophyceae</taxon>
        <taxon>Nostocales</taxon>
        <taxon>Nostocaceae</taxon>
        <taxon>Anabaena</taxon>
        <taxon>Anabaena azotica</taxon>
    </lineage>
</organism>
<evidence type="ECO:0000313" key="2">
    <source>
        <dbReference type="Proteomes" id="UP000661112"/>
    </source>
</evidence>